<comment type="similarity">
    <text evidence="1">Belongs to the DnaX/STICHEL family.</text>
</comment>
<protein>
    <recommendedName>
        <fullName evidence="2">DNA-directed DNA polymerase</fullName>
        <ecNumber evidence="2">2.7.7.7</ecNumber>
    </recommendedName>
</protein>
<dbReference type="Pfam" id="PF22608">
    <property type="entry name" value="DNAX_ATPase_lid"/>
    <property type="match status" value="1"/>
</dbReference>
<evidence type="ECO:0000256" key="3">
    <source>
        <dbReference type="ARBA" id="ARBA00022679"/>
    </source>
</evidence>
<dbReference type="SUPFAM" id="SSF48019">
    <property type="entry name" value="post-AAA+ oligomerization domain-like"/>
    <property type="match status" value="1"/>
</dbReference>
<name>A0ABV9LYT4_9ALTE</name>
<feature type="compositionally biased region" description="Polar residues" evidence="12">
    <location>
        <begin position="619"/>
        <end position="633"/>
    </location>
</feature>
<feature type="compositionally biased region" description="Polar residues" evidence="12">
    <location>
        <begin position="445"/>
        <end position="462"/>
    </location>
</feature>
<dbReference type="CDD" id="cd18137">
    <property type="entry name" value="HLD_clamp_pol_III_gamma_tau"/>
    <property type="match status" value="1"/>
</dbReference>
<keyword evidence="4 14" id="KW-0548">Nucleotidyltransferase</keyword>
<dbReference type="Pfam" id="PF12169">
    <property type="entry name" value="DNA_pol3_gamma3"/>
    <property type="match status" value="1"/>
</dbReference>
<keyword evidence="8" id="KW-0862">Zinc</keyword>
<dbReference type="PANTHER" id="PTHR11669:SF0">
    <property type="entry name" value="PROTEIN STICHEL-LIKE 2"/>
    <property type="match status" value="1"/>
</dbReference>
<dbReference type="EMBL" id="JBHSGU010000025">
    <property type="protein sequence ID" value="MFC4701741.1"/>
    <property type="molecule type" value="Genomic_DNA"/>
</dbReference>
<keyword evidence="6" id="KW-0479">Metal-binding</keyword>
<feature type="compositionally biased region" description="Polar residues" evidence="12">
    <location>
        <begin position="533"/>
        <end position="542"/>
    </location>
</feature>
<feature type="compositionally biased region" description="Polar residues" evidence="12">
    <location>
        <begin position="511"/>
        <end position="526"/>
    </location>
</feature>
<dbReference type="PANTHER" id="PTHR11669">
    <property type="entry name" value="REPLICATION FACTOR C / DNA POLYMERASE III GAMMA-TAU SUBUNIT"/>
    <property type="match status" value="1"/>
</dbReference>
<feature type="compositionally biased region" description="Polar residues" evidence="12">
    <location>
        <begin position="695"/>
        <end position="708"/>
    </location>
</feature>
<dbReference type="GO" id="GO:0003887">
    <property type="term" value="F:DNA-directed DNA polymerase activity"/>
    <property type="evidence" value="ECO:0007669"/>
    <property type="project" value="UniProtKB-EC"/>
</dbReference>
<feature type="domain" description="AAA+ ATPase" evidence="13">
    <location>
        <begin position="37"/>
        <end position="178"/>
    </location>
</feature>
<keyword evidence="5" id="KW-0235">DNA replication</keyword>
<dbReference type="InterPro" id="IPR050238">
    <property type="entry name" value="DNA_Rep/Repair_Clamp_Loader"/>
</dbReference>
<feature type="region of interest" description="Disordered" evidence="12">
    <location>
        <begin position="400"/>
        <end position="465"/>
    </location>
</feature>
<dbReference type="InterPro" id="IPR022754">
    <property type="entry name" value="DNA_pol_III_gamma-3"/>
</dbReference>
<evidence type="ECO:0000256" key="4">
    <source>
        <dbReference type="ARBA" id="ARBA00022695"/>
    </source>
</evidence>
<evidence type="ECO:0000256" key="1">
    <source>
        <dbReference type="ARBA" id="ARBA00006360"/>
    </source>
</evidence>
<feature type="compositionally biased region" description="Basic and acidic residues" evidence="12">
    <location>
        <begin position="407"/>
        <end position="418"/>
    </location>
</feature>
<dbReference type="EC" id="2.7.7.7" evidence="2"/>
<dbReference type="Pfam" id="PF12170">
    <property type="entry name" value="DNA_pol3_tau_5"/>
    <property type="match status" value="1"/>
</dbReference>
<dbReference type="InterPro" id="IPR003593">
    <property type="entry name" value="AAA+_ATPase"/>
</dbReference>
<keyword evidence="3 14" id="KW-0808">Transferase</keyword>
<evidence type="ECO:0000256" key="5">
    <source>
        <dbReference type="ARBA" id="ARBA00022705"/>
    </source>
</evidence>
<dbReference type="SMART" id="SM00382">
    <property type="entry name" value="AAA"/>
    <property type="match status" value="1"/>
</dbReference>
<keyword evidence="9" id="KW-0067">ATP-binding</keyword>
<dbReference type="Gene3D" id="3.30.300.150">
    <property type="entry name" value="DNA polymerase III, tau subunit, domain V"/>
    <property type="match status" value="1"/>
</dbReference>
<evidence type="ECO:0000256" key="8">
    <source>
        <dbReference type="ARBA" id="ARBA00022833"/>
    </source>
</evidence>
<evidence type="ECO:0000256" key="2">
    <source>
        <dbReference type="ARBA" id="ARBA00012417"/>
    </source>
</evidence>
<evidence type="ECO:0000256" key="10">
    <source>
        <dbReference type="ARBA" id="ARBA00022932"/>
    </source>
</evidence>
<sequence>MSYQVLARKWRPQTFSELVGQQHVVDAITNALDNDKLHHAYLFTGTRGVGKTTIARIFSKSLNCEEGQSANPCGKCATCMDISEGRFVDLLEIDAASRTKVEDTRELLDNVQYKPTRGKYKVYLIDEVHMLSKHSFNALLKTLEEPPPHVKFLLATTDPQKLPVTILSRCLQFSLKSLSREQIQSQLAYILTEDSLPYEAPALSQIARAASGSMRDALSLTDQAIAQGNNRVTLNTVISMLGLLDKNQILRLAKCICERDAHGAMEQLEEICADSPDYSQVLSQLLALLHQVALTQIVPDICKLDTNVAKPIYTLSKAVGAEHIQLLYQIGLNGKRDLPFAPDAFTGLQMTIMRMLAFTPAQNIPLEISELPSPSEQAPLESKIQSSTAELAVDDSLVSGSAVEAQAETHDSRLKDELTEVDAVASPDLPVDSGQSEDIDAQKSLEATKQTADSGSHKNITGENDEPAALTHSMEDEETAKLASLQAYEPHDTAGADVSDSFAGVDDLNYQAPNYQTPIDNDTQTDAARDTSKSAAETSNLQDLFDLESDLDSYEQQALEEEKGKKSEPGLAQKAENEADALTANLSEPIAPQTPESKPIATASANEQDGADVAVSPPWNESLQPSSEPVSHNDSSHQDDEGINSDGDVANRTSTNDFVNTPQPDTVSAVDEPVDAPEVSTQNQDVDSARDEKSVNTSSPEALSNSDPKSAIQPYLPNGEKLVLASQIDKWSHFVDSIGVRGLARQLLIHGRSPGIKDQCLLLEINQSHHHLNEESSISTIKQALAEKFNREIDVKVEYADVSDSPYEIQQQIDAMRLSYAQQTIATDSAFQELMKAFDAQVIPESIESR</sequence>
<dbReference type="RefSeq" id="WP_382410503.1">
    <property type="nucleotide sequence ID" value="NZ_JBHSGU010000025.1"/>
</dbReference>
<gene>
    <name evidence="14" type="primary">dnaX</name>
    <name evidence="14" type="ORF">ACFO4O_16435</name>
</gene>
<evidence type="ECO:0000256" key="6">
    <source>
        <dbReference type="ARBA" id="ARBA00022723"/>
    </source>
</evidence>
<dbReference type="Proteomes" id="UP001595897">
    <property type="component" value="Unassembled WGS sequence"/>
</dbReference>
<feature type="compositionally biased region" description="Polar residues" evidence="12">
    <location>
        <begin position="651"/>
        <end position="666"/>
    </location>
</feature>
<comment type="catalytic activity">
    <reaction evidence="11">
        <text>DNA(n) + a 2'-deoxyribonucleoside 5'-triphosphate = DNA(n+1) + diphosphate</text>
        <dbReference type="Rhea" id="RHEA:22508"/>
        <dbReference type="Rhea" id="RHEA-COMP:17339"/>
        <dbReference type="Rhea" id="RHEA-COMP:17340"/>
        <dbReference type="ChEBI" id="CHEBI:33019"/>
        <dbReference type="ChEBI" id="CHEBI:61560"/>
        <dbReference type="ChEBI" id="CHEBI:173112"/>
        <dbReference type="EC" id="2.7.7.7"/>
    </reaction>
</comment>
<dbReference type="Pfam" id="PF13177">
    <property type="entry name" value="DNA_pol3_delta2"/>
    <property type="match status" value="1"/>
</dbReference>
<feature type="region of interest" description="Disordered" evidence="12">
    <location>
        <begin position="509"/>
        <end position="714"/>
    </location>
</feature>
<dbReference type="CDD" id="cd00009">
    <property type="entry name" value="AAA"/>
    <property type="match status" value="1"/>
</dbReference>
<dbReference type="NCBIfam" id="NF004046">
    <property type="entry name" value="PRK05563.1"/>
    <property type="match status" value="1"/>
</dbReference>
<dbReference type="NCBIfam" id="TIGR02397">
    <property type="entry name" value="dnaX_nterm"/>
    <property type="match status" value="1"/>
</dbReference>
<dbReference type="InterPro" id="IPR045085">
    <property type="entry name" value="HLD_clamp_pol_III_gamma_tau"/>
</dbReference>
<evidence type="ECO:0000256" key="9">
    <source>
        <dbReference type="ARBA" id="ARBA00022840"/>
    </source>
</evidence>
<evidence type="ECO:0000259" key="13">
    <source>
        <dbReference type="SMART" id="SM00382"/>
    </source>
</evidence>
<evidence type="ECO:0000313" key="14">
    <source>
        <dbReference type="EMBL" id="MFC4701741.1"/>
    </source>
</evidence>
<dbReference type="Gene3D" id="1.10.8.60">
    <property type="match status" value="1"/>
</dbReference>
<dbReference type="InterPro" id="IPR012763">
    <property type="entry name" value="DNA_pol_III_sug/sutau_N"/>
</dbReference>
<evidence type="ECO:0000256" key="7">
    <source>
        <dbReference type="ARBA" id="ARBA00022741"/>
    </source>
</evidence>
<dbReference type="Gene3D" id="1.20.272.10">
    <property type="match status" value="1"/>
</dbReference>
<dbReference type="InterPro" id="IPR008921">
    <property type="entry name" value="DNA_pol3_clamp-load_cplx_C"/>
</dbReference>
<dbReference type="InterPro" id="IPR021029">
    <property type="entry name" value="DNA_pol_III_tau_dom-5"/>
</dbReference>
<organism evidence="14 15">
    <name type="scientific">Glaciecola siphonariae</name>
    <dbReference type="NCBI Taxonomy" id="521012"/>
    <lineage>
        <taxon>Bacteria</taxon>
        <taxon>Pseudomonadati</taxon>
        <taxon>Pseudomonadota</taxon>
        <taxon>Gammaproteobacteria</taxon>
        <taxon>Alteromonadales</taxon>
        <taxon>Alteromonadaceae</taxon>
        <taxon>Glaciecola</taxon>
    </lineage>
</organism>
<comment type="caution">
    <text evidence="14">The sequence shown here is derived from an EMBL/GenBank/DDBJ whole genome shotgun (WGS) entry which is preliminary data.</text>
</comment>
<evidence type="ECO:0000256" key="11">
    <source>
        <dbReference type="ARBA" id="ARBA00049244"/>
    </source>
</evidence>
<proteinExistence type="inferred from homology"/>
<dbReference type="SUPFAM" id="SSF52540">
    <property type="entry name" value="P-loop containing nucleoside triphosphate hydrolases"/>
    <property type="match status" value="1"/>
</dbReference>
<dbReference type="InterPro" id="IPR027417">
    <property type="entry name" value="P-loop_NTPase"/>
</dbReference>
<keyword evidence="15" id="KW-1185">Reference proteome</keyword>
<keyword evidence="7" id="KW-0547">Nucleotide-binding</keyword>
<accession>A0ABV9LYT4</accession>
<dbReference type="NCBIfam" id="NF005942">
    <property type="entry name" value="PRK07994.1"/>
    <property type="match status" value="1"/>
</dbReference>
<dbReference type="InterPro" id="IPR038249">
    <property type="entry name" value="PolIII_tau_V_sf"/>
</dbReference>
<reference evidence="15" key="1">
    <citation type="journal article" date="2019" name="Int. J. Syst. Evol. Microbiol.">
        <title>The Global Catalogue of Microorganisms (GCM) 10K type strain sequencing project: providing services to taxonomists for standard genome sequencing and annotation.</title>
        <authorList>
            <consortium name="The Broad Institute Genomics Platform"/>
            <consortium name="The Broad Institute Genome Sequencing Center for Infectious Disease"/>
            <person name="Wu L."/>
            <person name="Ma J."/>
        </authorList>
    </citation>
    <scope>NUCLEOTIDE SEQUENCE [LARGE SCALE GENOMIC DNA]</scope>
    <source>
        <strain evidence="15">KACC 12507</strain>
    </source>
</reference>
<evidence type="ECO:0000256" key="12">
    <source>
        <dbReference type="SAM" id="MobiDB-lite"/>
    </source>
</evidence>
<keyword evidence="10" id="KW-0239">DNA-directed DNA polymerase</keyword>
<dbReference type="Gene3D" id="3.40.50.300">
    <property type="entry name" value="P-loop containing nucleotide triphosphate hydrolases"/>
    <property type="match status" value="1"/>
</dbReference>
<evidence type="ECO:0000313" key="15">
    <source>
        <dbReference type="Proteomes" id="UP001595897"/>
    </source>
</evidence>